<dbReference type="GO" id="GO:0016887">
    <property type="term" value="F:ATP hydrolysis activity"/>
    <property type="evidence" value="ECO:0007669"/>
    <property type="project" value="InterPro"/>
</dbReference>
<dbReference type="GO" id="GO:0042626">
    <property type="term" value="F:ATPase-coupled transmembrane transporter activity"/>
    <property type="evidence" value="ECO:0007669"/>
    <property type="project" value="TreeGrafter"/>
</dbReference>
<dbReference type="RefSeq" id="WP_013886540.1">
    <property type="nucleotide sequence ID" value="NC_015672.1"/>
</dbReference>
<dbReference type="Proteomes" id="UP000006621">
    <property type="component" value="Chromosome"/>
</dbReference>
<dbReference type="InterPro" id="IPR003439">
    <property type="entry name" value="ABC_transporter-like_ATP-bd"/>
</dbReference>
<reference evidence="10 11" key="1">
    <citation type="journal article" date="2011" name="Stand. Genomic Sci.">
        <title>Genome sequence of the moderately thermophilic halophile Flexistipes sinusarabici strain (MAS10).</title>
        <authorList>
            <person name="Lapidus A."/>
            <person name="Chertkov O."/>
            <person name="Nolan M."/>
            <person name="Lucas S."/>
            <person name="Hammon N."/>
            <person name="Deshpande S."/>
            <person name="Cheng J.F."/>
            <person name="Tapia R."/>
            <person name="Han C."/>
            <person name="Goodwin L."/>
            <person name="Pitluck S."/>
            <person name="Liolios K."/>
            <person name="Pagani I."/>
            <person name="Ivanova N."/>
            <person name="Huntemann M."/>
            <person name="Mavromatis K."/>
            <person name="Mikhailova N."/>
            <person name="Pati A."/>
            <person name="Chen A."/>
            <person name="Palaniappan K."/>
            <person name="Land M."/>
            <person name="Hauser L."/>
            <person name="Brambilla E.M."/>
            <person name="Rohde M."/>
            <person name="Abt B."/>
            <person name="Spring S."/>
            <person name="Goker M."/>
            <person name="Bristow J."/>
            <person name="Eisen J.A."/>
            <person name="Markowitz V."/>
            <person name="Hugenholtz P."/>
            <person name="Kyrpides N.C."/>
            <person name="Klenk H.P."/>
            <person name="Woyke T."/>
        </authorList>
    </citation>
    <scope>NUCLEOTIDE SEQUENCE [LARGE SCALE GENOMIC DNA]</scope>
    <source>
        <strain evidence="11">DSM 4947 / MAS 10</strain>
    </source>
</reference>
<dbReference type="CDD" id="cd03225">
    <property type="entry name" value="ABC_cobalt_CbiO_domain1"/>
    <property type="match status" value="1"/>
</dbReference>
<evidence type="ECO:0000256" key="3">
    <source>
        <dbReference type="ARBA" id="ARBA00022448"/>
    </source>
</evidence>
<keyword evidence="4" id="KW-1003">Cell membrane</keyword>
<dbReference type="STRING" id="717231.Flexsi_1408"/>
<dbReference type="InterPro" id="IPR050095">
    <property type="entry name" value="ECF_ABC_transporter_ATP-bd"/>
</dbReference>
<dbReference type="OrthoDB" id="9782163at2"/>
<dbReference type="Gene3D" id="3.40.50.300">
    <property type="entry name" value="P-loop containing nucleotide triphosphate hydrolases"/>
    <property type="match status" value="1"/>
</dbReference>
<dbReference type="GO" id="GO:0005524">
    <property type="term" value="F:ATP binding"/>
    <property type="evidence" value="ECO:0007669"/>
    <property type="project" value="UniProtKB-KW"/>
</dbReference>
<evidence type="ECO:0000256" key="4">
    <source>
        <dbReference type="ARBA" id="ARBA00022475"/>
    </source>
</evidence>
<evidence type="ECO:0000256" key="6">
    <source>
        <dbReference type="ARBA" id="ARBA00022840"/>
    </source>
</evidence>
<keyword evidence="10" id="KW-0378">Hydrolase</keyword>
<gene>
    <name evidence="10" type="ordered locus">Flexsi_1408</name>
</gene>
<feature type="domain" description="ABC transporter" evidence="9">
    <location>
        <begin position="6"/>
        <end position="236"/>
    </location>
</feature>
<dbReference type="HOGENOM" id="CLU_000604_1_22_0"/>
<dbReference type="GO" id="GO:0043190">
    <property type="term" value="C:ATP-binding cassette (ABC) transporter complex"/>
    <property type="evidence" value="ECO:0007669"/>
    <property type="project" value="TreeGrafter"/>
</dbReference>
<keyword evidence="8" id="KW-0472">Membrane</keyword>
<keyword evidence="11" id="KW-1185">Reference proteome</keyword>
<dbReference type="PANTHER" id="PTHR43553:SF24">
    <property type="entry name" value="ENERGY-COUPLING FACTOR TRANSPORTER ATP-BINDING PROTEIN ECFA1"/>
    <property type="match status" value="1"/>
</dbReference>
<dbReference type="PROSITE" id="PS50893">
    <property type="entry name" value="ABC_TRANSPORTER_2"/>
    <property type="match status" value="1"/>
</dbReference>
<dbReference type="eggNOG" id="COG1122">
    <property type="taxonomic scope" value="Bacteria"/>
</dbReference>
<dbReference type="SMART" id="SM00382">
    <property type="entry name" value="AAA"/>
    <property type="match status" value="1"/>
</dbReference>
<dbReference type="SUPFAM" id="SSF52540">
    <property type="entry name" value="P-loop containing nucleoside triphosphate hydrolases"/>
    <property type="match status" value="1"/>
</dbReference>
<keyword evidence="3" id="KW-0813">Transport</keyword>
<dbReference type="EMBL" id="CP002858">
    <property type="protein sequence ID" value="AEI15058.1"/>
    <property type="molecule type" value="Genomic_DNA"/>
</dbReference>
<dbReference type="EC" id="3.6.3.28" evidence="10"/>
<evidence type="ECO:0000256" key="8">
    <source>
        <dbReference type="ARBA" id="ARBA00023136"/>
    </source>
</evidence>
<comment type="subcellular location">
    <subcellularLocation>
        <location evidence="1">Cell membrane</location>
    </subcellularLocation>
</comment>
<proteinExistence type="inferred from homology"/>
<evidence type="ECO:0000313" key="10">
    <source>
        <dbReference type="EMBL" id="AEI15058.1"/>
    </source>
</evidence>
<dbReference type="InterPro" id="IPR027417">
    <property type="entry name" value="P-loop_NTPase"/>
</dbReference>
<name>F8E7Z0_FLESM</name>
<dbReference type="KEGG" id="fsi:Flexsi_1408"/>
<dbReference type="InterPro" id="IPR015856">
    <property type="entry name" value="ABC_transpr_CbiO/EcfA_su"/>
</dbReference>
<evidence type="ECO:0000256" key="2">
    <source>
        <dbReference type="ARBA" id="ARBA00005417"/>
    </source>
</evidence>
<keyword evidence="7" id="KW-1278">Translocase</keyword>
<evidence type="ECO:0000256" key="1">
    <source>
        <dbReference type="ARBA" id="ARBA00004236"/>
    </source>
</evidence>
<dbReference type="InterPro" id="IPR017871">
    <property type="entry name" value="ABC_transporter-like_CS"/>
</dbReference>
<keyword evidence="6" id="KW-0067">ATP-binding</keyword>
<dbReference type="AlphaFoldDB" id="F8E7Z0"/>
<protein>
    <submittedName>
        <fullName evidence="10">Phosphonate-transporting ATPase</fullName>
        <ecNumber evidence="10">3.6.3.28</ecNumber>
    </submittedName>
</protein>
<comment type="similarity">
    <text evidence="2">Belongs to the ABC transporter superfamily.</text>
</comment>
<sequence>MSHHYIEINELEYIYPDGTKAVEDVSLYISHGESVAILGSNGAGKSTLIKHLNGTILPVKGSVNIGGTPITKKTLKTIRATVGLVFQNTDNQLFMPSVFENVAFSPRNIGITGDELQKVVEESLDKVDALGLIDKHPFKLSGGEKRKVCIASVIASNPEILVLDEPTAEIDPKGIGDLVSILRQFSHTKIISSHNLKFSRSVCSRGVVMQEGRIVFDGDLDEIFSNDKLLEAAGLKEDY</sequence>
<dbReference type="PROSITE" id="PS00211">
    <property type="entry name" value="ABC_TRANSPORTER_1"/>
    <property type="match status" value="1"/>
</dbReference>
<dbReference type="Pfam" id="PF00005">
    <property type="entry name" value="ABC_tran"/>
    <property type="match status" value="1"/>
</dbReference>
<dbReference type="FunFam" id="3.40.50.300:FF:000224">
    <property type="entry name" value="Energy-coupling factor transporter ATP-binding protein EcfA"/>
    <property type="match status" value="1"/>
</dbReference>
<dbReference type="InterPro" id="IPR003593">
    <property type="entry name" value="AAA+_ATPase"/>
</dbReference>
<dbReference type="PANTHER" id="PTHR43553">
    <property type="entry name" value="HEAVY METAL TRANSPORTER"/>
    <property type="match status" value="1"/>
</dbReference>
<evidence type="ECO:0000256" key="7">
    <source>
        <dbReference type="ARBA" id="ARBA00022967"/>
    </source>
</evidence>
<reference evidence="11" key="2">
    <citation type="submission" date="2011-06" db="EMBL/GenBank/DDBJ databases">
        <title>The complete genome of Flexistipes sinusarabici DSM 4947.</title>
        <authorList>
            <person name="Lucas S."/>
            <person name="Han J."/>
            <person name="Lapidus A."/>
            <person name="Bruce D."/>
            <person name="Goodwin L."/>
            <person name="Pitluck S."/>
            <person name="Peters L."/>
            <person name="Kyrpides N."/>
            <person name="Mavromatis K."/>
            <person name="Ivanova N."/>
            <person name="Mikhailova N."/>
            <person name="Chertkov O."/>
            <person name="Detter J.C."/>
            <person name="Tapia R."/>
            <person name="Han C."/>
            <person name="Land M."/>
            <person name="Hauser L."/>
            <person name="Markowitz V."/>
            <person name="Cheng J.-F."/>
            <person name="Hugenholtz P."/>
            <person name="Woyke T."/>
            <person name="Wu D."/>
            <person name="Spring S."/>
            <person name="Schroeder M."/>
            <person name="Brambilla E."/>
            <person name="Klenk H.-P."/>
            <person name="Eisen J.A."/>
        </authorList>
    </citation>
    <scope>NUCLEOTIDE SEQUENCE [LARGE SCALE GENOMIC DNA]</scope>
    <source>
        <strain evidence="11">DSM 4947 / MAS 10</strain>
    </source>
</reference>
<organism evidence="10 11">
    <name type="scientific">Flexistipes sinusarabici (strain ATCC 49648 / DSM 4947 / MAS 10)</name>
    <dbReference type="NCBI Taxonomy" id="717231"/>
    <lineage>
        <taxon>Bacteria</taxon>
        <taxon>Pseudomonadati</taxon>
        <taxon>Deferribacterota</taxon>
        <taxon>Deferribacteres</taxon>
        <taxon>Deferribacterales</taxon>
        <taxon>Flexistipitaceae</taxon>
        <taxon>Flexistipes</taxon>
    </lineage>
</organism>
<accession>F8E7Z0</accession>
<evidence type="ECO:0000259" key="9">
    <source>
        <dbReference type="PROSITE" id="PS50893"/>
    </source>
</evidence>
<evidence type="ECO:0000256" key="5">
    <source>
        <dbReference type="ARBA" id="ARBA00022741"/>
    </source>
</evidence>
<evidence type="ECO:0000313" key="11">
    <source>
        <dbReference type="Proteomes" id="UP000006621"/>
    </source>
</evidence>
<keyword evidence="5" id="KW-0547">Nucleotide-binding</keyword>